<dbReference type="AlphaFoldDB" id="A0A844D0B7"/>
<proteinExistence type="predicted"/>
<evidence type="ECO:0008006" key="3">
    <source>
        <dbReference type="Google" id="ProtNLM"/>
    </source>
</evidence>
<name>A0A844D0B7_9RHOB</name>
<gene>
    <name evidence="1" type="ORF">FDP25_07775</name>
</gene>
<organism evidence="1 2">
    <name type="scientific">Roseovarius bejariae</name>
    <dbReference type="NCBI Taxonomy" id="2576383"/>
    <lineage>
        <taxon>Bacteria</taxon>
        <taxon>Pseudomonadati</taxon>
        <taxon>Pseudomonadota</taxon>
        <taxon>Alphaproteobacteria</taxon>
        <taxon>Rhodobacterales</taxon>
        <taxon>Roseobacteraceae</taxon>
        <taxon>Roseovarius</taxon>
    </lineage>
</organism>
<dbReference type="Proteomes" id="UP000564704">
    <property type="component" value="Unassembled WGS sequence"/>
</dbReference>
<dbReference type="Gene3D" id="3.40.50.300">
    <property type="entry name" value="P-loop containing nucleotide triphosphate hydrolases"/>
    <property type="match status" value="1"/>
</dbReference>
<evidence type="ECO:0000313" key="2">
    <source>
        <dbReference type="Proteomes" id="UP000564704"/>
    </source>
</evidence>
<keyword evidence="2" id="KW-1185">Reference proteome</keyword>
<dbReference type="OrthoDB" id="547419at2"/>
<dbReference type="InterPro" id="IPR027417">
    <property type="entry name" value="P-loop_NTPase"/>
</dbReference>
<protein>
    <recommendedName>
        <fullName evidence="3">Sulfotransferase family protein</fullName>
    </recommendedName>
</protein>
<evidence type="ECO:0000313" key="1">
    <source>
        <dbReference type="EMBL" id="MRU15323.1"/>
    </source>
</evidence>
<dbReference type="EMBL" id="SZWE01000001">
    <property type="protein sequence ID" value="MRU15323.1"/>
    <property type="molecule type" value="Genomic_DNA"/>
</dbReference>
<comment type="caution">
    <text evidence="1">The sequence shown here is derived from an EMBL/GenBank/DDBJ whole genome shotgun (WGS) entry which is preliminary data.</text>
</comment>
<sequence>MNLWLHIGSPKTGSSSIQDLLFANRKTLSKSGLGYLTPGPQQASANRLAAAIGGRNKHDPVKVADACFARAGQAALTDLILSSEEFYLEDPVKVAEILAPHATAHDAQVHIVLYLRRQDLFVDSFYSQRRKTGRFRGSLRDFILSLASRELNYAAIVQMWRAAFPQAVVHLRRFERPRFPNGDLVSDFMQAIGHPGLEDTCERPQSLNPSPNRDVIALMDMLADTGRFNTTRIYRLMERQGLPDTGARKSFVEDATRTTLLNHYAKGNEALRAAFFPDEDSLFDMTGPTPDTRPETTFTPEQISLLKGLIGAISKA</sequence>
<dbReference type="RefSeq" id="WP_154150502.1">
    <property type="nucleotide sequence ID" value="NZ_SZWE01000001.1"/>
</dbReference>
<reference evidence="1 2" key="1">
    <citation type="submission" date="2019-05" db="EMBL/GenBank/DDBJ databases">
        <title>Roseovarius bejariae sp. nov., a moderately halophylic bacterium isolated from a saline soil in Rambla Salada (Murcia).</title>
        <authorList>
            <person name="Castro D.J."/>
            <person name="Gomez-Altuve A."/>
            <person name="Reina J.C."/>
            <person name="Rodriguez M."/>
            <person name="Sampedro I."/>
            <person name="Llamas I."/>
            <person name="Martinez-Checa F."/>
        </authorList>
    </citation>
    <scope>NUCLEOTIDE SEQUENCE [LARGE SCALE GENOMIC DNA]</scope>
    <source>
        <strain evidence="1 2">A21</strain>
    </source>
</reference>
<accession>A0A844D0B7</accession>
<dbReference type="SUPFAM" id="SSF52540">
    <property type="entry name" value="P-loop containing nucleoside triphosphate hydrolases"/>
    <property type="match status" value="1"/>
</dbReference>